<accession>A0A0F3QBP2</accession>
<comment type="caution">
    <text evidence="1">The sequence shown here is derived from an EMBL/GenBank/DDBJ whole genome shotgun (WGS) entry which is preliminary data.</text>
</comment>
<name>A0A0F3QBP2_RICBE</name>
<protein>
    <submittedName>
        <fullName evidence="1">Uncharacterized protein</fullName>
    </submittedName>
</protein>
<organism evidence="1 2">
    <name type="scientific">Rickettsia bellii str. RML An4</name>
    <dbReference type="NCBI Taxonomy" id="1359193"/>
    <lineage>
        <taxon>Bacteria</taxon>
        <taxon>Pseudomonadati</taxon>
        <taxon>Pseudomonadota</taxon>
        <taxon>Alphaproteobacteria</taxon>
        <taxon>Rickettsiales</taxon>
        <taxon>Rickettsiaceae</taxon>
        <taxon>Rickettsieae</taxon>
        <taxon>Rickettsia</taxon>
        <taxon>belli group</taxon>
    </lineage>
</organism>
<evidence type="ECO:0000313" key="1">
    <source>
        <dbReference type="EMBL" id="KJV89973.1"/>
    </source>
</evidence>
<sequence length="152" mass="17970">MSQNILQNKQIIKSFEKQLNIFLDEYKEREITNIVLSNFLDKVINNLKHEKLISDTLFEVYQGKAVIAKPLHTDYPQSPEQARDENWQKFYSFNHDIMIENTIGFIAKNLKKASIKDKLYYSFAKLSEQLDLNAISDHFMNKINNYITFNDL</sequence>
<proteinExistence type="predicted"/>
<reference evidence="1 2" key="1">
    <citation type="submission" date="2015-02" db="EMBL/GenBank/DDBJ databases">
        <title>Genome Sequencing of Rickettsiales.</title>
        <authorList>
            <person name="Daugherty S.C."/>
            <person name="Su Q."/>
            <person name="Abolude K."/>
            <person name="Beier-Sexton M."/>
            <person name="Carlyon J.A."/>
            <person name="Carter R."/>
            <person name="Day N.P."/>
            <person name="Dumler S.J."/>
            <person name="Dyachenko V."/>
            <person name="Godinez A."/>
            <person name="Kurtti T.J."/>
            <person name="Lichay M."/>
            <person name="Mullins K.E."/>
            <person name="Ott S."/>
            <person name="Pappas-Brown V."/>
            <person name="Paris D.H."/>
            <person name="Patel P."/>
            <person name="Richards A.L."/>
            <person name="Sadzewicz L."/>
            <person name="Sears K."/>
            <person name="Seidman D."/>
            <person name="Sengamalay N."/>
            <person name="Stenos J."/>
            <person name="Tallon L.J."/>
            <person name="Vincent G."/>
            <person name="Fraser C.M."/>
            <person name="Munderloh U."/>
            <person name="Dunning-Hotopp J.C."/>
        </authorList>
    </citation>
    <scope>NUCLEOTIDE SEQUENCE [LARGE SCALE GENOMIC DNA]</scope>
    <source>
        <strain evidence="1 2">RML An4</strain>
    </source>
</reference>
<dbReference type="PATRIC" id="fig|1359193.3.peg.934"/>
<dbReference type="RefSeq" id="WP_012151671.1">
    <property type="nucleotide sequence ID" value="NZ_LAOI01000001.1"/>
</dbReference>
<evidence type="ECO:0000313" key="2">
    <source>
        <dbReference type="Proteomes" id="UP000033661"/>
    </source>
</evidence>
<dbReference type="EMBL" id="LAOI01000001">
    <property type="protein sequence ID" value="KJV89973.1"/>
    <property type="molecule type" value="Genomic_DNA"/>
</dbReference>
<dbReference type="AlphaFoldDB" id="A0A0F3QBP2"/>
<keyword evidence="2" id="KW-1185">Reference proteome</keyword>
<gene>
    <name evidence="1" type="ORF">RBEAN4_0967</name>
</gene>
<dbReference type="Proteomes" id="UP000033661">
    <property type="component" value="Unassembled WGS sequence"/>
</dbReference>